<evidence type="ECO:0000313" key="2">
    <source>
        <dbReference type="EMBL" id="EAA21604.1"/>
    </source>
</evidence>
<evidence type="ECO:0000256" key="1">
    <source>
        <dbReference type="SAM" id="MobiDB-lite"/>
    </source>
</evidence>
<dbReference type="InParanoid" id="Q7RMK5"/>
<keyword evidence="3" id="KW-1185">Reference proteome</keyword>
<reference evidence="2 3" key="1">
    <citation type="journal article" date="2002" name="Nature">
        <title>Genome sequence and comparative analysis of the model rodent malaria parasite Plasmodium yoelii yoelii.</title>
        <authorList>
            <person name="Carlton J.M."/>
            <person name="Angiuoli S.V."/>
            <person name="Suh B.B."/>
            <person name="Kooij T.W."/>
            <person name="Pertea M."/>
            <person name="Silva J.C."/>
            <person name="Ermolaeva M.D."/>
            <person name="Allen J.E."/>
            <person name="Selengut J.D."/>
            <person name="Koo H.L."/>
            <person name="Peterson J.D."/>
            <person name="Pop M."/>
            <person name="Kosack D.S."/>
            <person name="Shumway M.F."/>
            <person name="Bidwell S.L."/>
            <person name="Shallom S.J."/>
            <person name="van Aken S.E."/>
            <person name="Riedmuller S.B."/>
            <person name="Feldblyum T.V."/>
            <person name="Cho J.K."/>
            <person name="Quackenbush J."/>
            <person name="Sedegah M."/>
            <person name="Shoaibi A."/>
            <person name="Cummings L.M."/>
            <person name="Florens L."/>
            <person name="Yates J.R."/>
            <person name="Raine J.D."/>
            <person name="Sinden R.E."/>
            <person name="Harris M.A."/>
            <person name="Cunningham D.A."/>
            <person name="Preiser P.R."/>
            <person name="Bergman L.W."/>
            <person name="Vaidya A.B."/>
            <person name="van Lin L.H."/>
            <person name="Janse C.J."/>
            <person name="Waters A.P."/>
            <person name="Smith H.O."/>
            <person name="White O.R."/>
            <person name="Salzberg S.L."/>
            <person name="Venter J.C."/>
            <person name="Fraser C.M."/>
            <person name="Hoffman S.L."/>
            <person name="Gardner M.J."/>
            <person name="Carucci D.J."/>
        </authorList>
    </citation>
    <scope>NUCLEOTIDE SEQUENCE [LARGE SCALE GENOMIC DNA]</scope>
    <source>
        <strain evidence="2 3">17XNL</strain>
    </source>
</reference>
<name>Q7RMK5_PLAYO</name>
<organism evidence="2 3">
    <name type="scientific">Plasmodium yoelii yoelii</name>
    <dbReference type="NCBI Taxonomy" id="73239"/>
    <lineage>
        <taxon>Eukaryota</taxon>
        <taxon>Sar</taxon>
        <taxon>Alveolata</taxon>
        <taxon>Apicomplexa</taxon>
        <taxon>Aconoidasida</taxon>
        <taxon>Haemosporida</taxon>
        <taxon>Plasmodiidae</taxon>
        <taxon>Plasmodium</taxon>
        <taxon>Plasmodium (Vinckeia)</taxon>
    </lineage>
</organism>
<comment type="caution">
    <text evidence="2">The sequence shown here is derived from an EMBL/GenBank/DDBJ whole genome shotgun (WGS) entry which is preliminary data.</text>
</comment>
<accession>Q7RMK5</accession>
<dbReference type="PaxDb" id="73239-Q7RMK5"/>
<evidence type="ECO:0000313" key="3">
    <source>
        <dbReference type="Proteomes" id="UP000008553"/>
    </source>
</evidence>
<sequence>MGIEKTKLQNKIKRKILRAKINFIWASKKRPIVGQGKEIQKREQNKVGKNNAGKNKGKF</sequence>
<proteinExistence type="predicted"/>
<dbReference type="EMBL" id="AABL01000596">
    <property type="protein sequence ID" value="EAA21604.1"/>
    <property type="molecule type" value="Genomic_DNA"/>
</dbReference>
<dbReference type="AlphaFoldDB" id="Q7RMK5"/>
<gene>
    <name evidence="2" type="ORF">PY02174</name>
</gene>
<dbReference type="Proteomes" id="UP000008553">
    <property type="component" value="Unassembled WGS sequence"/>
</dbReference>
<feature type="compositionally biased region" description="Low complexity" evidence="1">
    <location>
        <begin position="47"/>
        <end position="59"/>
    </location>
</feature>
<feature type="region of interest" description="Disordered" evidence="1">
    <location>
        <begin position="34"/>
        <end position="59"/>
    </location>
</feature>
<protein>
    <submittedName>
        <fullName evidence="2">Uncharacterized protein</fullName>
    </submittedName>
</protein>